<keyword evidence="3" id="KW-1185">Reference proteome</keyword>
<dbReference type="EMBL" id="CAKOGP040001759">
    <property type="protein sequence ID" value="CAJ1949917.1"/>
    <property type="molecule type" value="Genomic_DNA"/>
</dbReference>
<sequence length="918" mass="102478">MSFSGKGGQSSHNHHDDTTPTTWALLATSVISATSAILLSAYFSHDSANANAKDKALENDKREEQLVPNASQPERIRSVLDNIMKVTGGRYLKNPLAKDLPLWLGVGYLIFNQNRNMASPNSNKLLDFLVVGLLLTLRRDEDSSSSDNSSKFESKRFKNDDDTDKNSLSLQSRSIFTPIAEHDLPLPLPHSNTDASVEEQDTNHQTTNIDKVSPTTPLTTNLTEKDSSTTRYMELMVYNVSHTDMVFSLDTPANTTGTSSNADHSSQPSSPETPLEDDSFCLCRPRFSTFDYFSKKVAEVLQSLGTESLVKFPRYERCDETNRYTIKSEPMLGQLPIGFSLPTPSSSSSDNNNDSNKSLHVTCNELNDLRLRGRDSSRIANIQDSDSISLNAVFFPLLGTLMPQWQGMIQQKYSAGQKQPKQVLFLVSGVGSPRNWTHSMTGNSTQMCAKLMQHYLQTLYPHLIVVRVHSETNIFRYDENISFVQNELMPCIQAYRDAHAKGLPYPDEVMNTKSPTKVSLALMNSGRMMENLPFMNDWKKSFHVTLSFGDGSPARNHAIQAALRTYRPTYYHCWQLKTFWHESKIVDSDIEIHSFEEMETVPALSTKQLQDKPLVMQVVDEIKTFSMEMTRIMSFDNHDIQKFWLRKTHKPVLAVLAVQMPDGRIKLYRGTNMEVSMPTGSLCAERNVIGTALADNPSLKRQDLKAIAVLSVPKPSKHQFGRLVRSGSVASYCSMPSLAPDFDNGESPKLMPSYSTETLVVEQQGSPVFQDLTNDRRPRAFSNASASPSLMAVSRTPPLHPNSITNTAAEPGTAPVPPSITLGPAAAAAAAVMQPKSPIRRVSVYHGLENNNKRIKQKTTRSRKRHLFVHSNDDMNPLRPCGACNEWLKKIAESNPYFQILTFTDADCNGVYCGFCDE</sequence>
<dbReference type="CDD" id="cd01283">
    <property type="entry name" value="cytidine_deaminase"/>
    <property type="match status" value="1"/>
</dbReference>
<accession>A0AAD2FQW5</accession>
<feature type="compositionally biased region" description="Polar residues" evidence="1">
    <location>
        <begin position="251"/>
        <end position="272"/>
    </location>
</feature>
<organism evidence="2 3">
    <name type="scientific">Cylindrotheca closterium</name>
    <dbReference type="NCBI Taxonomy" id="2856"/>
    <lineage>
        <taxon>Eukaryota</taxon>
        <taxon>Sar</taxon>
        <taxon>Stramenopiles</taxon>
        <taxon>Ochrophyta</taxon>
        <taxon>Bacillariophyta</taxon>
        <taxon>Bacillariophyceae</taxon>
        <taxon>Bacillariophycidae</taxon>
        <taxon>Bacillariales</taxon>
        <taxon>Bacillariaceae</taxon>
        <taxon>Cylindrotheca</taxon>
    </lineage>
</organism>
<feature type="region of interest" description="Disordered" evidence="1">
    <location>
        <begin position="140"/>
        <end position="169"/>
    </location>
</feature>
<feature type="compositionally biased region" description="Basic and acidic residues" evidence="1">
    <location>
        <begin position="150"/>
        <end position="160"/>
    </location>
</feature>
<gene>
    <name evidence="2" type="ORF">CYCCA115_LOCUS12330</name>
</gene>
<evidence type="ECO:0000256" key="1">
    <source>
        <dbReference type="SAM" id="MobiDB-lite"/>
    </source>
</evidence>
<feature type="compositionally biased region" description="Polar residues" evidence="1">
    <location>
        <begin position="203"/>
        <end position="222"/>
    </location>
</feature>
<comment type="caution">
    <text evidence="2">The sequence shown here is derived from an EMBL/GenBank/DDBJ whole genome shotgun (WGS) entry which is preliminary data.</text>
</comment>
<dbReference type="Gene3D" id="3.40.140.10">
    <property type="entry name" value="Cytidine Deaminase, domain 2"/>
    <property type="match status" value="1"/>
</dbReference>
<name>A0AAD2FQW5_9STRA</name>
<feature type="region of interest" description="Disordered" evidence="1">
    <location>
        <begin position="181"/>
        <end position="226"/>
    </location>
</feature>
<dbReference type="InterPro" id="IPR032723">
    <property type="entry name" value="Deaminase_LmjF365940"/>
</dbReference>
<reference evidence="2" key="1">
    <citation type="submission" date="2023-08" db="EMBL/GenBank/DDBJ databases">
        <authorList>
            <person name="Audoor S."/>
            <person name="Bilcke G."/>
        </authorList>
    </citation>
    <scope>NUCLEOTIDE SEQUENCE</scope>
</reference>
<protein>
    <submittedName>
        <fullName evidence="2">Uncharacterized protein</fullName>
    </submittedName>
</protein>
<proteinExistence type="predicted"/>
<dbReference type="AlphaFoldDB" id="A0AAD2FQW5"/>
<dbReference type="Pfam" id="PF14421">
    <property type="entry name" value="LmjF365940-deam"/>
    <property type="match status" value="1"/>
</dbReference>
<dbReference type="Proteomes" id="UP001295423">
    <property type="component" value="Unassembled WGS sequence"/>
</dbReference>
<evidence type="ECO:0000313" key="2">
    <source>
        <dbReference type="EMBL" id="CAJ1949917.1"/>
    </source>
</evidence>
<feature type="region of interest" description="Disordered" evidence="1">
    <location>
        <begin position="249"/>
        <end position="277"/>
    </location>
</feature>
<evidence type="ECO:0000313" key="3">
    <source>
        <dbReference type="Proteomes" id="UP001295423"/>
    </source>
</evidence>